<reference evidence="2" key="1">
    <citation type="journal article" date="2011" name="PLoS Genet.">
        <title>Azospirillum genomes reveal transition of bacteria from aquatic to terrestrial environments.</title>
        <authorList>
            <person name="Wisniewski-Dye F."/>
            <person name="Borziak K."/>
            <person name="Khalsa-Moyers G."/>
            <person name="Alexandre G."/>
            <person name="Sukharnikov L.O."/>
            <person name="Wuichet K."/>
            <person name="Hurst G.B."/>
            <person name="McDonald W.H."/>
            <person name="Robertson J.S."/>
            <person name="Barbe V."/>
            <person name="Calteau A."/>
            <person name="Rouy Z."/>
            <person name="Mangenot S."/>
            <person name="Prigent-Combaret C."/>
            <person name="Normand P."/>
            <person name="Boyer M."/>
            <person name="Siguier P."/>
            <person name="Dessaux Y."/>
            <person name="Elmerich C."/>
            <person name="Condemine G."/>
            <person name="Krishnen G."/>
            <person name="Kennedy I."/>
            <person name="Paterson A.H."/>
            <person name="Gonzalez V."/>
            <person name="Mavingui P."/>
            <person name="Zhulin I.B."/>
        </authorList>
    </citation>
    <scope>NUCLEOTIDE SEQUENCE [LARGE SCALE GENOMIC DNA]</scope>
    <source>
        <strain evidence="2">4B</strain>
    </source>
</reference>
<dbReference type="Proteomes" id="UP000005667">
    <property type="component" value="Chromosome"/>
</dbReference>
<name>G7Z7L9_AZOL4</name>
<accession>G7Z7L9</accession>
<evidence type="ECO:0000313" key="2">
    <source>
        <dbReference type="Proteomes" id="UP000005667"/>
    </source>
</evidence>
<sequence>MRQNFDLIWRVYPEEFCKRSLNRWHITNVISFNPTALNHFSDWQASKKVRTCLSARIRARGNSRFGKIIVFLKLKKTLSSYTEHLF</sequence>
<organism evidence="1 2">
    <name type="scientific">Azospirillum lipoferum (strain 4B)</name>
    <dbReference type="NCBI Taxonomy" id="862719"/>
    <lineage>
        <taxon>Bacteria</taxon>
        <taxon>Pseudomonadati</taxon>
        <taxon>Pseudomonadota</taxon>
        <taxon>Alphaproteobacteria</taxon>
        <taxon>Rhodospirillales</taxon>
        <taxon>Azospirillaceae</taxon>
        <taxon>Azospirillum</taxon>
    </lineage>
</organism>
<dbReference type="HOGENOM" id="CLU_2491136_0_0_5"/>
<dbReference type="EMBL" id="FQ311868">
    <property type="protein sequence ID" value="CBS85468.1"/>
    <property type="molecule type" value="Genomic_DNA"/>
</dbReference>
<dbReference type="AlphaFoldDB" id="G7Z7L9"/>
<evidence type="ECO:0000313" key="1">
    <source>
        <dbReference type="EMBL" id="CBS85468.1"/>
    </source>
</evidence>
<gene>
    <name evidence="1" type="ordered locus">AZOLI_0041</name>
</gene>
<protein>
    <submittedName>
        <fullName evidence="1">Uncharacterized protein</fullName>
    </submittedName>
</protein>
<keyword evidence="2" id="KW-1185">Reference proteome</keyword>
<proteinExistence type="predicted"/>
<dbReference type="KEGG" id="ali:AZOLI_0041"/>